<evidence type="ECO:0000313" key="3">
    <source>
        <dbReference type="Proteomes" id="UP001222325"/>
    </source>
</evidence>
<accession>A0AAD6TQN3</accession>
<feature type="compositionally biased region" description="Polar residues" evidence="1">
    <location>
        <begin position="88"/>
        <end position="102"/>
    </location>
</feature>
<feature type="region of interest" description="Disordered" evidence="1">
    <location>
        <begin position="27"/>
        <end position="59"/>
    </location>
</feature>
<dbReference type="EMBL" id="JARJCN010000092">
    <property type="protein sequence ID" value="KAJ7075582.1"/>
    <property type="molecule type" value="Genomic_DNA"/>
</dbReference>
<gene>
    <name evidence="2" type="ORF">B0H15DRAFT_652518</name>
</gene>
<feature type="compositionally biased region" description="Basic residues" evidence="1">
    <location>
        <begin position="47"/>
        <end position="56"/>
    </location>
</feature>
<reference evidence="2" key="1">
    <citation type="submission" date="2023-03" db="EMBL/GenBank/DDBJ databases">
        <title>Massive genome expansion in bonnet fungi (Mycena s.s.) driven by repeated elements and novel gene families across ecological guilds.</title>
        <authorList>
            <consortium name="Lawrence Berkeley National Laboratory"/>
            <person name="Harder C.B."/>
            <person name="Miyauchi S."/>
            <person name="Viragh M."/>
            <person name="Kuo A."/>
            <person name="Thoen E."/>
            <person name="Andreopoulos B."/>
            <person name="Lu D."/>
            <person name="Skrede I."/>
            <person name="Drula E."/>
            <person name="Henrissat B."/>
            <person name="Morin E."/>
            <person name="Kohler A."/>
            <person name="Barry K."/>
            <person name="LaButti K."/>
            <person name="Morin E."/>
            <person name="Salamov A."/>
            <person name="Lipzen A."/>
            <person name="Mereny Z."/>
            <person name="Hegedus B."/>
            <person name="Baldrian P."/>
            <person name="Stursova M."/>
            <person name="Weitz H."/>
            <person name="Taylor A."/>
            <person name="Grigoriev I.V."/>
            <person name="Nagy L.G."/>
            <person name="Martin F."/>
            <person name="Kauserud H."/>
        </authorList>
    </citation>
    <scope>NUCLEOTIDE SEQUENCE</scope>
    <source>
        <strain evidence="2">CBHHK173m</strain>
    </source>
</reference>
<comment type="caution">
    <text evidence="2">The sequence shown here is derived from an EMBL/GenBank/DDBJ whole genome shotgun (WGS) entry which is preliminary data.</text>
</comment>
<sequence length="270" mass="30596">MQYLSQTQRQRRKTRLEMHAPPWTAFFRPRRHHPATGRTPWREGHARTTRARRSVARGRNTLSCSRLPLSLPLLPTHRPCAHPRCPPQIQTQRSTRDSGSTQRTRRHLHSRACIAVCATFTRRHRRTSRCVGRRERVGGLVCASLKSLCRARTLSGSRMPLSIRPRRCPSPRQSMTCATTSFHGAPSFCRLRTRHPAPMTTATRMQGGRGVCRPSAYPTVGRGGVPLAPITTRTQLLSCRGARGRARFLFARRLHPPARVVLRSRLSCDV</sequence>
<organism evidence="2 3">
    <name type="scientific">Mycena belliarum</name>
    <dbReference type="NCBI Taxonomy" id="1033014"/>
    <lineage>
        <taxon>Eukaryota</taxon>
        <taxon>Fungi</taxon>
        <taxon>Dikarya</taxon>
        <taxon>Basidiomycota</taxon>
        <taxon>Agaricomycotina</taxon>
        <taxon>Agaricomycetes</taxon>
        <taxon>Agaricomycetidae</taxon>
        <taxon>Agaricales</taxon>
        <taxon>Marasmiineae</taxon>
        <taxon>Mycenaceae</taxon>
        <taxon>Mycena</taxon>
    </lineage>
</organism>
<evidence type="ECO:0000256" key="1">
    <source>
        <dbReference type="SAM" id="MobiDB-lite"/>
    </source>
</evidence>
<dbReference type="AlphaFoldDB" id="A0AAD6TQN3"/>
<proteinExistence type="predicted"/>
<keyword evidence="3" id="KW-1185">Reference proteome</keyword>
<protein>
    <submittedName>
        <fullName evidence="2">Uncharacterized protein</fullName>
    </submittedName>
</protein>
<evidence type="ECO:0000313" key="2">
    <source>
        <dbReference type="EMBL" id="KAJ7075582.1"/>
    </source>
</evidence>
<dbReference type="Proteomes" id="UP001222325">
    <property type="component" value="Unassembled WGS sequence"/>
</dbReference>
<feature type="region of interest" description="Disordered" evidence="1">
    <location>
        <begin position="83"/>
        <end position="105"/>
    </location>
</feature>
<name>A0AAD6TQN3_9AGAR</name>